<dbReference type="Proteomes" id="UP000646579">
    <property type="component" value="Unassembled WGS sequence"/>
</dbReference>
<organism evidence="1 2">
    <name type="scientific">Devosia pacifica</name>
    <dbReference type="NCBI Taxonomy" id="1335967"/>
    <lineage>
        <taxon>Bacteria</taxon>
        <taxon>Pseudomonadati</taxon>
        <taxon>Pseudomonadota</taxon>
        <taxon>Alphaproteobacteria</taxon>
        <taxon>Hyphomicrobiales</taxon>
        <taxon>Devosiaceae</taxon>
        <taxon>Devosia</taxon>
    </lineage>
</organism>
<dbReference type="RefSeq" id="WP_189422995.1">
    <property type="nucleotide sequence ID" value="NZ_BMZE01000001.1"/>
</dbReference>
<dbReference type="AlphaFoldDB" id="A0A918RVR8"/>
<evidence type="ECO:0000313" key="1">
    <source>
        <dbReference type="EMBL" id="GHA13307.1"/>
    </source>
</evidence>
<evidence type="ECO:0000313" key="2">
    <source>
        <dbReference type="Proteomes" id="UP000646579"/>
    </source>
</evidence>
<comment type="caution">
    <text evidence="1">The sequence shown here is derived from an EMBL/GenBank/DDBJ whole genome shotgun (WGS) entry which is preliminary data.</text>
</comment>
<proteinExistence type="predicted"/>
<dbReference type="EMBL" id="BMZE01000001">
    <property type="protein sequence ID" value="GHA13307.1"/>
    <property type="molecule type" value="Genomic_DNA"/>
</dbReference>
<protein>
    <submittedName>
        <fullName evidence="1">Uncharacterized protein</fullName>
    </submittedName>
</protein>
<accession>A0A918RVR8</accession>
<gene>
    <name evidence="1" type="ORF">GCM10007989_04870</name>
</gene>
<name>A0A918RVR8_9HYPH</name>
<reference evidence="1" key="2">
    <citation type="submission" date="2020-09" db="EMBL/GenBank/DDBJ databases">
        <authorList>
            <person name="Sun Q."/>
            <person name="Kim S."/>
        </authorList>
    </citation>
    <scope>NUCLEOTIDE SEQUENCE</scope>
    <source>
        <strain evidence="1">KCTC 32437</strain>
    </source>
</reference>
<sequence length="140" mass="15273">MRVAIDQDSNGVVDNVIEAESVEAAQSMFPGASVFASDEVGPGWVSDGEGGWQAPPELPTTKDPVRIDTPLFLMRFTPQERIGIRQAAKTDLVIEDWFAIINDPRLAYIELGDPNLTAGMGYLVQQELMTEARAQEVLAP</sequence>
<reference evidence="1" key="1">
    <citation type="journal article" date="2014" name="Int. J. Syst. Evol. Microbiol.">
        <title>Complete genome sequence of Corynebacterium casei LMG S-19264T (=DSM 44701T), isolated from a smear-ripened cheese.</title>
        <authorList>
            <consortium name="US DOE Joint Genome Institute (JGI-PGF)"/>
            <person name="Walter F."/>
            <person name="Albersmeier A."/>
            <person name="Kalinowski J."/>
            <person name="Ruckert C."/>
        </authorList>
    </citation>
    <scope>NUCLEOTIDE SEQUENCE</scope>
    <source>
        <strain evidence="1">KCTC 32437</strain>
    </source>
</reference>
<keyword evidence="2" id="KW-1185">Reference proteome</keyword>